<reference evidence="2 3" key="1">
    <citation type="submission" date="2014-11" db="EMBL/GenBank/DDBJ databases">
        <authorList>
            <person name="Zhu J."/>
            <person name="Qi W."/>
            <person name="Song R."/>
        </authorList>
    </citation>
    <scope>NUCLEOTIDE SEQUENCE [LARGE SCALE GENOMIC DNA]</scope>
</reference>
<sequence>MEGCPADGSREEIATWLKRKKVAELKTLIDNRGLSRKGISLKDDLINVLVNYVRRENLPRIRRHPRPAVLPPPVHTPAHNPNPNPNPFPAHQLPNGPVHHPHNLPLLNNHGPAGPLMGWLQLANPPNPNPNPYAAAAAPAGAAYAAAAPAPAAAADHPGGPPVLRNKRRLRGVSAGDDDDRVIAPRRRVGGGGAAAAASAAAARPAPAERRERRSISASGAAPAPAAAAAAAAAACPPSPVKVKKEDEDGGEGNGGASAGAAAAAAAPQGPRRVQVNVRGLDPTELARLVRDIGLPLQNSAQALREFPRDRNRAQQRARELMAQPFENYLMNAAAIQSEDEKKRYAMSAKERIESDLQSGDFKKVLSETDPTLWATIEARNFVFDFLFEGYDRRKKMYGFFDTKQKALKWYSRGMPKRQTEAYFELFLDRLDALIRELEHEVGAMTGPAVSQVVNPRLEQFFNHEVEALQEALFFSNNGALGAPPQFQAAHEELCRRDPNRPRRASLSPHRSQPAAAAAAAAAAAGPLDDDDDDCLILDGPDGNVEPQAPAAAAAAAVIDDDDDDMMADRGHAPAWGNGRPARPSMAAGLGAGAGVGVGSGGERAEEERPDNQQNHNNNAGQNAEDESDDDVMIVDVRQGVPMDPQELATFAHQQQQQQLHQQQHIEIVIDD</sequence>
<feature type="compositionally biased region" description="Gly residues" evidence="1">
    <location>
        <begin position="590"/>
        <end position="602"/>
    </location>
</feature>
<feature type="compositionally biased region" description="Low complexity" evidence="1">
    <location>
        <begin position="612"/>
        <end position="623"/>
    </location>
</feature>
<dbReference type="PANTHER" id="PTHR45725:SF18">
    <property type="entry name" value="ORC1-LIKE AAA ATPASE DOMAIN-CONTAINING PROTEIN"/>
    <property type="match status" value="1"/>
</dbReference>
<proteinExistence type="predicted"/>
<organism evidence="2 3">
    <name type="scientific">Vitrella brassicaformis (strain CCMP3155)</name>
    <dbReference type="NCBI Taxonomy" id="1169540"/>
    <lineage>
        <taxon>Eukaryota</taxon>
        <taxon>Sar</taxon>
        <taxon>Alveolata</taxon>
        <taxon>Colpodellida</taxon>
        <taxon>Vitrellaceae</taxon>
        <taxon>Vitrella</taxon>
    </lineage>
</organism>
<dbReference type="VEuPathDB" id="CryptoDB:Vbra_18350"/>
<gene>
    <name evidence="2" type="ORF">Vbra_18350</name>
</gene>
<dbReference type="AlphaFoldDB" id="A0A0G4GQF9"/>
<feature type="region of interest" description="Disordered" evidence="1">
    <location>
        <begin position="64"/>
        <end position="88"/>
    </location>
</feature>
<feature type="region of interest" description="Disordered" evidence="1">
    <location>
        <begin position="499"/>
        <end position="532"/>
    </location>
</feature>
<accession>A0A0G4GQF9</accession>
<name>A0A0G4GQF9_VITBC</name>
<protein>
    <submittedName>
        <fullName evidence="2">Uncharacterized protein</fullName>
    </submittedName>
</protein>
<keyword evidence="3" id="KW-1185">Reference proteome</keyword>
<feature type="region of interest" description="Disordered" evidence="1">
    <location>
        <begin position="568"/>
        <end position="629"/>
    </location>
</feature>
<feature type="compositionally biased region" description="Low complexity" evidence="1">
    <location>
        <begin position="195"/>
        <end position="206"/>
    </location>
</feature>
<evidence type="ECO:0000313" key="2">
    <source>
        <dbReference type="EMBL" id="CEM32681.1"/>
    </source>
</evidence>
<dbReference type="PANTHER" id="PTHR45725">
    <property type="entry name" value="FORMIN HOMOLOGY 2 FAMILY MEMBER"/>
    <property type="match status" value="1"/>
</dbReference>
<dbReference type="InterPro" id="IPR051425">
    <property type="entry name" value="Formin_Homology"/>
</dbReference>
<feature type="region of interest" description="Disordered" evidence="1">
    <location>
        <begin position="152"/>
        <end position="222"/>
    </location>
</feature>
<dbReference type="InParanoid" id="A0A0G4GQF9"/>
<feature type="region of interest" description="Disordered" evidence="1">
    <location>
        <begin position="234"/>
        <end position="274"/>
    </location>
</feature>
<dbReference type="OrthoDB" id="332900at2759"/>
<dbReference type="Proteomes" id="UP000041254">
    <property type="component" value="Unassembled WGS sequence"/>
</dbReference>
<evidence type="ECO:0000256" key="1">
    <source>
        <dbReference type="SAM" id="MobiDB-lite"/>
    </source>
</evidence>
<evidence type="ECO:0000313" key="3">
    <source>
        <dbReference type="Proteomes" id="UP000041254"/>
    </source>
</evidence>
<feature type="compositionally biased region" description="Low complexity" evidence="1">
    <location>
        <begin position="514"/>
        <end position="527"/>
    </location>
</feature>
<dbReference type="EMBL" id="CDMY01000759">
    <property type="protein sequence ID" value="CEM32681.1"/>
    <property type="molecule type" value="Genomic_DNA"/>
</dbReference>
<feature type="compositionally biased region" description="Pro residues" evidence="1">
    <location>
        <begin position="68"/>
        <end position="88"/>
    </location>
</feature>